<proteinExistence type="predicted"/>
<feature type="transmembrane region" description="Helical" evidence="1">
    <location>
        <begin position="12"/>
        <end position="35"/>
    </location>
</feature>
<evidence type="ECO:0000313" key="2">
    <source>
        <dbReference type="EMBL" id="MPM95936.1"/>
    </source>
</evidence>
<accession>A0A645E2Y9</accession>
<dbReference type="AlphaFoldDB" id="A0A645E2Y9"/>
<keyword evidence="1" id="KW-1133">Transmembrane helix</keyword>
<dbReference type="EMBL" id="VSSQ01042369">
    <property type="protein sequence ID" value="MPM95936.1"/>
    <property type="molecule type" value="Genomic_DNA"/>
</dbReference>
<keyword evidence="1" id="KW-0472">Membrane</keyword>
<name>A0A645E2Y9_9ZZZZ</name>
<organism evidence="2">
    <name type="scientific">bioreactor metagenome</name>
    <dbReference type="NCBI Taxonomy" id="1076179"/>
    <lineage>
        <taxon>unclassified sequences</taxon>
        <taxon>metagenomes</taxon>
        <taxon>ecological metagenomes</taxon>
    </lineage>
</organism>
<evidence type="ECO:0000256" key="1">
    <source>
        <dbReference type="SAM" id="Phobius"/>
    </source>
</evidence>
<keyword evidence="1" id="KW-0812">Transmembrane</keyword>
<gene>
    <name evidence="2" type="ORF">SDC9_143092</name>
</gene>
<sequence length="110" mass="11255">MAPDHAVVVKRAALHVRIVPSCIIGITLGMGIGAVGRRSALGMRIGSACAGIGALGMRSHTDCFRVAPFGMGVISACFRSASLGMRITAACGTAVLGVRNIPACRRKASF</sequence>
<reference evidence="2" key="1">
    <citation type="submission" date="2019-08" db="EMBL/GenBank/DDBJ databases">
        <authorList>
            <person name="Kucharzyk K."/>
            <person name="Murdoch R.W."/>
            <person name="Higgins S."/>
            <person name="Loffler F."/>
        </authorList>
    </citation>
    <scope>NUCLEOTIDE SEQUENCE</scope>
</reference>
<comment type="caution">
    <text evidence="2">The sequence shown here is derived from an EMBL/GenBank/DDBJ whole genome shotgun (WGS) entry which is preliminary data.</text>
</comment>
<protein>
    <submittedName>
        <fullName evidence="2">Uncharacterized protein</fullName>
    </submittedName>
</protein>